<organism evidence="3 4">
    <name type="scientific">Filobasidium floriforme</name>
    <dbReference type="NCBI Taxonomy" id="5210"/>
    <lineage>
        <taxon>Eukaryota</taxon>
        <taxon>Fungi</taxon>
        <taxon>Dikarya</taxon>
        <taxon>Basidiomycota</taxon>
        <taxon>Agaricomycotina</taxon>
        <taxon>Tremellomycetes</taxon>
        <taxon>Filobasidiales</taxon>
        <taxon>Filobasidiaceae</taxon>
        <taxon>Filobasidium</taxon>
    </lineage>
</organism>
<keyword evidence="2" id="KW-1133">Transmembrane helix</keyword>
<protein>
    <recommendedName>
        <fullName evidence="5">GPI transamidase component PIG-T</fullName>
    </recommendedName>
</protein>
<evidence type="ECO:0000313" key="4">
    <source>
        <dbReference type="Proteomes" id="UP000812966"/>
    </source>
</evidence>
<evidence type="ECO:0000256" key="2">
    <source>
        <dbReference type="SAM" id="Phobius"/>
    </source>
</evidence>
<feature type="transmembrane region" description="Helical" evidence="2">
    <location>
        <begin position="244"/>
        <end position="262"/>
    </location>
</feature>
<proteinExistence type="predicted"/>
<name>A0A8K0JRK2_9TREE</name>
<feature type="region of interest" description="Disordered" evidence="1">
    <location>
        <begin position="22"/>
        <end position="44"/>
    </location>
</feature>
<gene>
    <name evidence="3" type="ORF">FFLO_01266</name>
</gene>
<keyword evidence="2" id="KW-0472">Membrane</keyword>
<evidence type="ECO:0000256" key="1">
    <source>
        <dbReference type="SAM" id="MobiDB-lite"/>
    </source>
</evidence>
<sequence>MQRRTAGRRSHVLDEAAFISTPPPQLRRRTNTDNATSPVPLTPYTGNTYQGYSSSAGAQQSYFDLNERTRSIDGIVVKGDYVRQLQRVGKQLMDGFEDASRVDRSLAAIQRDAELRSLGPLHSAVNLIALLSIVIFDFLLLPSLRHNHASAFAAARTKRVRLAFDILWKYPVFGFCFWVNTFWSRAISKRALSMQPSSSRGSGGALPETDSLDLSDRVIALLPRFMIIGTHTTVGLILSQVPFIGAPISLMITCLVDAYYCFEPSFKTRGYSLYAIGRYFVDGRLAYFIGFGVVPALMCAFVPFLASVIIFAIIYPICVIQALQARSRFVDVAASVEDGLDSPGIEASTPTRARRPNARSVYKRFLQAFFSVVMLSIKIGGVAGQSYSEELTLKPLPNGKMSLLFDFRIEAPSTSKHFRLTPPSLFLPLQHNNVSEMHLSLVAGRWKADQWGQPQQSEVAGTGAELRAWFRDEEPEDHWKTMTNSLAGLFCSSLGQIDASITASPEDIFPDSNIEGLSFRHAQLPAENLCTENLTPFLKLLPCKGLSGLSALMKPYILLAHEWHAMGVDYVDHAGMTTLGLRWEAVVDLTKGKVEDAKNLDFSISSIFDRVLPSACPAADSSRIVVSPDSGTKVIILDDAGAVHPDGGLNWTLDRSFTGKDIKLRTLGQVRPVPAEAIAVSRTLVGSTHSNSGFSTNIRNNLDSVRQVVYTEELPWWIRLWISEIDVKVPGHSRDEVLRAMTLHPSIPRTRPTVLQLQLDIPPKSQVEIRIPFSKEYIRYTEHLPDASRGWELPPAIIFLADQAYSVGMNTDLAGSSGDSRRRRLRLYTSKLLVDLPTPDFSMPYNVIIMTSTLIALFFGSIVNLGVRRWGIVAMEQQPKVQTDQ</sequence>
<dbReference type="GO" id="GO:0042765">
    <property type="term" value="C:GPI-anchor transamidase complex"/>
    <property type="evidence" value="ECO:0007669"/>
    <property type="project" value="InterPro"/>
</dbReference>
<dbReference type="EMBL" id="JABELV010000017">
    <property type="protein sequence ID" value="KAG7567007.1"/>
    <property type="molecule type" value="Genomic_DNA"/>
</dbReference>
<dbReference type="Pfam" id="PF04113">
    <property type="entry name" value="Gpi16"/>
    <property type="match status" value="2"/>
</dbReference>
<feature type="transmembrane region" description="Helical" evidence="2">
    <location>
        <begin position="124"/>
        <end position="142"/>
    </location>
</feature>
<dbReference type="PANTHER" id="PTHR12959">
    <property type="entry name" value="GPI TRANSAMIDASE COMPONENT PIG-T-RELATED"/>
    <property type="match status" value="1"/>
</dbReference>
<evidence type="ECO:0000313" key="3">
    <source>
        <dbReference type="EMBL" id="KAG7567007.1"/>
    </source>
</evidence>
<dbReference type="InterPro" id="IPR007245">
    <property type="entry name" value="PIG-T"/>
</dbReference>
<dbReference type="PANTHER" id="PTHR12959:SF11">
    <property type="entry name" value="GPI TRANSAMIDASE COMPONENT PIG-T"/>
    <property type="match status" value="1"/>
</dbReference>
<feature type="compositionally biased region" description="Polar residues" evidence="1">
    <location>
        <begin position="32"/>
        <end position="44"/>
    </location>
</feature>
<feature type="transmembrane region" description="Helical" evidence="2">
    <location>
        <begin position="162"/>
        <end position="183"/>
    </location>
</feature>
<dbReference type="Proteomes" id="UP000812966">
    <property type="component" value="Unassembled WGS sequence"/>
</dbReference>
<feature type="transmembrane region" description="Helical" evidence="2">
    <location>
        <begin position="285"/>
        <end position="315"/>
    </location>
</feature>
<reference evidence="3" key="1">
    <citation type="submission" date="2020-04" db="EMBL/GenBank/DDBJ databases">
        <title>Analysis of mating type loci in Filobasidium floriforme.</title>
        <authorList>
            <person name="Nowrousian M."/>
        </authorList>
    </citation>
    <scope>NUCLEOTIDE SEQUENCE</scope>
    <source>
        <strain evidence="3">CBS 6242</strain>
    </source>
</reference>
<comment type="caution">
    <text evidence="3">The sequence shown here is derived from an EMBL/GenBank/DDBJ whole genome shotgun (WGS) entry which is preliminary data.</text>
</comment>
<feature type="transmembrane region" description="Helical" evidence="2">
    <location>
        <begin position="847"/>
        <end position="867"/>
    </location>
</feature>
<keyword evidence="2" id="KW-0812">Transmembrane</keyword>
<evidence type="ECO:0008006" key="5">
    <source>
        <dbReference type="Google" id="ProtNLM"/>
    </source>
</evidence>
<keyword evidence="4" id="KW-1185">Reference proteome</keyword>
<dbReference type="GO" id="GO:0016255">
    <property type="term" value="P:attachment of GPI anchor to protein"/>
    <property type="evidence" value="ECO:0007669"/>
    <property type="project" value="InterPro"/>
</dbReference>
<accession>A0A8K0JRK2</accession>
<dbReference type="AlphaFoldDB" id="A0A8K0JRK2"/>